<dbReference type="PROSITE" id="PS50294">
    <property type="entry name" value="WD_REPEATS_REGION"/>
    <property type="match status" value="9"/>
</dbReference>
<keyword evidence="5" id="KW-1185">Reference proteome</keyword>
<feature type="repeat" description="WD" evidence="3">
    <location>
        <begin position="592"/>
        <end position="633"/>
    </location>
</feature>
<dbReference type="InterPro" id="IPR020472">
    <property type="entry name" value="WD40_PAC1"/>
</dbReference>
<organism evidence="4 5">
    <name type="scientific">Stentor coeruleus</name>
    <dbReference type="NCBI Taxonomy" id="5963"/>
    <lineage>
        <taxon>Eukaryota</taxon>
        <taxon>Sar</taxon>
        <taxon>Alveolata</taxon>
        <taxon>Ciliophora</taxon>
        <taxon>Postciliodesmatophora</taxon>
        <taxon>Heterotrichea</taxon>
        <taxon>Heterotrichida</taxon>
        <taxon>Stentoridae</taxon>
        <taxon>Stentor</taxon>
    </lineage>
</organism>
<reference evidence="4 5" key="1">
    <citation type="submission" date="2016-11" db="EMBL/GenBank/DDBJ databases">
        <title>The macronuclear genome of Stentor coeruleus: a giant cell with tiny introns.</title>
        <authorList>
            <person name="Slabodnick M."/>
            <person name="Ruby J.G."/>
            <person name="Reiff S.B."/>
            <person name="Swart E.C."/>
            <person name="Gosai S."/>
            <person name="Prabakaran S."/>
            <person name="Witkowska E."/>
            <person name="Larue G.E."/>
            <person name="Fisher S."/>
            <person name="Freeman R.M."/>
            <person name="Gunawardena J."/>
            <person name="Chu W."/>
            <person name="Stover N.A."/>
            <person name="Gregory B.D."/>
            <person name="Nowacki M."/>
            <person name="Derisi J."/>
            <person name="Roy S.W."/>
            <person name="Marshall W.F."/>
            <person name="Sood P."/>
        </authorList>
    </citation>
    <scope>NUCLEOTIDE SEQUENCE [LARGE SCALE GENOMIC DNA]</scope>
    <source>
        <strain evidence="4">WM001</strain>
    </source>
</reference>
<dbReference type="Gene3D" id="2.130.10.10">
    <property type="entry name" value="YVTN repeat-like/Quinoprotein amine dehydrogenase"/>
    <property type="match status" value="4"/>
</dbReference>
<proteinExistence type="predicted"/>
<dbReference type="SUPFAM" id="SSF50998">
    <property type="entry name" value="Quinoprotein alcohol dehydrogenase-like"/>
    <property type="match status" value="1"/>
</dbReference>
<feature type="repeat" description="WD" evidence="3">
    <location>
        <begin position="194"/>
        <end position="235"/>
    </location>
</feature>
<dbReference type="InterPro" id="IPR011047">
    <property type="entry name" value="Quinoprotein_ADH-like_sf"/>
</dbReference>
<sequence>MISDHKSYISDESITENFLSEAYGITIKGHHSGVKSLAASIKNNILITSSNNKKICIWDIRKRCLLHVLKGHKSSINSVALSKNASFIISGSSDCTIRIWDLQQYTERFCFHCHGHPILCIALTSNENFIISGSYDKTIKIWNLKTYTQEAILKGHLDSIVTLLTTKSDMIISGSHDKTITLWNLSNKKAEHVFKGHTNEVLSLDITYDEKYMVSGSCDKTIRLWNLQQKRCLAEFIGHTSIIYAVCIRNDGKFAYSMSKDKSIRVWDLNKMQAHNIVTGHCGEIFAGKIVGGDKFLITCGADKMIMWDLENLRQICTFAGHTDNVTTCIITNDKKYALTGSKDKTIRIWDLKDGVEIAVFEWHYKKVRGISISSDDRIVISYSKYEIVIWSLPLRRKMFIITRLYPQCKLISQDGKHLFTASENLDVLIWDLQEKRQINVITNLPAIPILMNLKENNEEIAFACLNGIVQVWDLKSKSLKWKTLDKSSNITSMCFHPTKALFLISHSNNSLSVLKIPKTLPSTTPQYLSQSSSFISRKIIPCLEHEIRHKVFNIKKETSLITKDMKFITSRPTNNSINIINLNTGIPEIQIPEHLGRITCLSISKDQKLLVSGSVDNTIKIWDLVNNYSISTLLQHSAAIYCVVISQDSKIIVSGGDDCYIRVFNVCDQREIFKYRNKRHFVRLLCLSYDNEYIVFSSKKKTAKVLSLSKGIVIRKLIGHTLNINCIAASEISCYVITGAIDATVRIWNVEDGTEKHKIEGNRELIISANFARNDLFCVIEYYGGCIKVVNLEKNEIIRDIVFHENTIFTPDFSFGVYFKIYSPAVEITEILIENTSGFASGNDVMYIYETRSEYQNSIEYDDILAKIHKVSYGIDDNDTGFENERKELFENYPELNVLLRELVKVIEKVV</sequence>
<dbReference type="PANTHER" id="PTHR19848">
    <property type="entry name" value="WD40 REPEAT PROTEIN"/>
    <property type="match status" value="1"/>
</dbReference>
<dbReference type="InterPro" id="IPR019775">
    <property type="entry name" value="WD40_repeat_CS"/>
</dbReference>
<protein>
    <submittedName>
        <fullName evidence="4">Uncharacterized protein</fullName>
    </submittedName>
</protein>
<dbReference type="InterPro" id="IPR001680">
    <property type="entry name" value="WD40_rpt"/>
</dbReference>
<dbReference type="AlphaFoldDB" id="A0A1R2BVP9"/>
<name>A0A1R2BVP9_9CILI</name>
<dbReference type="Pfam" id="PF00400">
    <property type="entry name" value="WD40"/>
    <property type="match status" value="10"/>
</dbReference>
<evidence type="ECO:0000256" key="1">
    <source>
        <dbReference type="ARBA" id="ARBA00022574"/>
    </source>
</evidence>
<evidence type="ECO:0000313" key="5">
    <source>
        <dbReference type="Proteomes" id="UP000187209"/>
    </source>
</evidence>
<dbReference type="Proteomes" id="UP000187209">
    <property type="component" value="Unassembled WGS sequence"/>
</dbReference>
<dbReference type="SMART" id="SM00320">
    <property type="entry name" value="WD40"/>
    <property type="match status" value="16"/>
</dbReference>
<keyword evidence="1 3" id="KW-0853">WD repeat</keyword>
<accession>A0A1R2BVP9</accession>
<dbReference type="InterPro" id="IPR015943">
    <property type="entry name" value="WD40/YVTN_repeat-like_dom_sf"/>
</dbReference>
<feature type="repeat" description="WD" evidence="3">
    <location>
        <begin position="718"/>
        <end position="759"/>
    </location>
</feature>
<dbReference type="PANTHER" id="PTHR19848:SF8">
    <property type="entry name" value="F-BOX AND WD REPEAT DOMAIN CONTAINING 7"/>
    <property type="match status" value="1"/>
</dbReference>
<gene>
    <name evidence="4" type="ORF">SteCoe_18878</name>
</gene>
<feature type="repeat" description="WD" evidence="3">
    <location>
        <begin position="69"/>
        <end position="103"/>
    </location>
</feature>
<evidence type="ECO:0000313" key="4">
    <source>
        <dbReference type="EMBL" id="OMJ80771.1"/>
    </source>
</evidence>
<feature type="repeat" description="WD" evidence="3">
    <location>
        <begin position="319"/>
        <end position="360"/>
    </location>
</feature>
<dbReference type="EMBL" id="MPUH01000408">
    <property type="protein sequence ID" value="OMJ80771.1"/>
    <property type="molecule type" value="Genomic_DNA"/>
</dbReference>
<comment type="caution">
    <text evidence="4">The sequence shown here is derived from an EMBL/GenBank/DDBJ whole genome shotgun (WGS) entry which is preliminary data.</text>
</comment>
<dbReference type="SUPFAM" id="SSF50978">
    <property type="entry name" value="WD40 repeat-like"/>
    <property type="match status" value="2"/>
</dbReference>
<evidence type="ECO:0000256" key="3">
    <source>
        <dbReference type="PROSITE-ProRule" id="PRU00221"/>
    </source>
</evidence>
<dbReference type="CDD" id="cd00200">
    <property type="entry name" value="WD40"/>
    <property type="match status" value="3"/>
</dbReference>
<keyword evidence="2" id="KW-0677">Repeat</keyword>
<dbReference type="PROSITE" id="PS00678">
    <property type="entry name" value="WD_REPEATS_1"/>
    <property type="match status" value="9"/>
</dbReference>
<dbReference type="PRINTS" id="PR00320">
    <property type="entry name" value="GPROTEINBRPT"/>
</dbReference>
<dbReference type="InterPro" id="IPR036322">
    <property type="entry name" value="WD40_repeat_dom_sf"/>
</dbReference>
<feature type="repeat" description="WD" evidence="3">
    <location>
        <begin position="27"/>
        <end position="68"/>
    </location>
</feature>
<evidence type="ECO:0000256" key="2">
    <source>
        <dbReference type="ARBA" id="ARBA00022737"/>
    </source>
</evidence>
<feature type="repeat" description="WD" evidence="3">
    <location>
        <begin position="153"/>
        <end position="193"/>
    </location>
</feature>
<dbReference type="PROSITE" id="PS50082">
    <property type="entry name" value="WD_REPEATS_2"/>
    <property type="match status" value="10"/>
</dbReference>
<feature type="repeat" description="WD" evidence="3">
    <location>
        <begin position="236"/>
        <end position="277"/>
    </location>
</feature>
<feature type="repeat" description="WD" evidence="3">
    <location>
        <begin position="111"/>
        <end position="152"/>
    </location>
</feature>
<feature type="repeat" description="WD" evidence="3">
    <location>
        <begin position="634"/>
        <end position="675"/>
    </location>
</feature>